<dbReference type="PROSITE" id="PS50181">
    <property type="entry name" value="FBOX"/>
    <property type="match status" value="1"/>
</dbReference>
<accession>A0A6A6PS56</accession>
<evidence type="ECO:0000259" key="2">
    <source>
        <dbReference type="PROSITE" id="PS50181"/>
    </source>
</evidence>
<name>A0A6A6PS56_9PEZI</name>
<dbReference type="Proteomes" id="UP000799767">
    <property type="component" value="Unassembled WGS sequence"/>
</dbReference>
<dbReference type="GeneID" id="54475019"/>
<keyword evidence="4" id="KW-1185">Reference proteome</keyword>
<proteinExistence type="predicted"/>
<dbReference type="RefSeq" id="XP_033588617.1">
    <property type="nucleotide sequence ID" value="XM_033734017.1"/>
</dbReference>
<protein>
    <recommendedName>
        <fullName evidence="2">F-box domain-containing protein</fullName>
    </recommendedName>
</protein>
<dbReference type="CDD" id="cd09917">
    <property type="entry name" value="F-box_SF"/>
    <property type="match status" value="1"/>
</dbReference>
<dbReference type="InterPro" id="IPR001810">
    <property type="entry name" value="F-box_dom"/>
</dbReference>
<evidence type="ECO:0000313" key="3">
    <source>
        <dbReference type="EMBL" id="KAF2482047.1"/>
    </source>
</evidence>
<dbReference type="SUPFAM" id="SSF81383">
    <property type="entry name" value="F-box domain"/>
    <property type="match status" value="1"/>
</dbReference>
<dbReference type="AlphaFoldDB" id="A0A6A6PS56"/>
<evidence type="ECO:0000313" key="4">
    <source>
        <dbReference type="Proteomes" id="UP000799767"/>
    </source>
</evidence>
<reference evidence="3" key="1">
    <citation type="journal article" date="2020" name="Stud. Mycol.">
        <title>101 Dothideomycetes genomes: a test case for predicting lifestyles and emergence of pathogens.</title>
        <authorList>
            <person name="Haridas S."/>
            <person name="Albert R."/>
            <person name="Binder M."/>
            <person name="Bloem J."/>
            <person name="Labutti K."/>
            <person name="Salamov A."/>
            <person name="Andreopoulos B."/>
            <person name="Baker S."/>
            <person name="Barry K."/>
            <person name="Bills G."/>
            <person name="Bluhm B."/>
            <person name="Cannon C."/>
            <person name="Castanera R."/>
            <person name="Culley D."/>
            <person name="Daum C."/>
            <person name="Ezra D."/>
            <person name="Gonzalez J."/>
            <person name="Henrissat B."/>
            <person name="Kuo A."/>
            <person name="Liang C."/>
            <person name="Lipzen A."/>
            <person name="Lutzoni F."/>
            <person name="Magnuson J."/>
            <person name="Mondo S."/>
            <person name="Nolan M."/>
            <person name="Ohm R."/>
            <person name="Pangilinan J."/>
            <person name="Park H.-J."/>
            <person name="Ramirez L."/>
            <person name="Alfaro M."/>
            <person name="Sun H."/>
            <person name="Tritt A."/>
            <person name="Yoshinaga Y."/>
            <person name="Zwiers L.-H."/>
            <person name="Turgeon B."/>
            <person name="Goodwin S."/>
            <person name="Spatafora J."/>
            <person name="Crous P."/>
            <person name="Grigoriev I."/>
        </authorList>
    </citation>
    <scope>NUCLEOTIDE SEQUENCE</scope>
    <source>
        <strain evidence="3">CBS 113389</strain>
    </source>
</reference>
<organism evidence="3 4">
    <name type="scientific">Neohortaea acidophila</name>
    <dbReference type="NCBI Taxonomy" id="245834"/>
    <lineage>
        <taxon>Eukaryota</taxon>
        <taxon>Fungi</taxon>
        <taxon>Dikarya</taxon>
        <taxon>Ascomycota</taxon>
        <taxon>Pezizomycotina</taxon>
        <taxon>Dothideomycetes</taxon>
        <taxon>Dothideomycetidae</taxon>
        <taxon>Mycosphaerellales</taxon>
        <taxon>Teratosphaeriaceae</taxon>
        <taxon>Neohortaea</taxon>
    </lineage>
</organism>
<gene>
    <name evidence="3" type="ORF">BDY17DRAFT_300166</name>
</gene>
<feature type="region of interest" description="Disordered" evidence="1">
    <location>
        <begin position="80"/>
        <end position="101"/>
    </location>
</feature>
<dbReference type="InterPro" id="IPR036047">
    <property type="entry name" value="F-box-like_dom_sf"/>
</dbReference>
<feature type="compositionally biased region" description="Basic residues" evidence="1">
    <location>
        <begin position="81"/>
        <end position="101"/>
    </location>
</feature>
<sequence length="398" mass="45825">MQLGTLPREAQARLFASVMASQTTDATPAVAEHHKPADGEDHSKPMEEFTIVGGVVPRSSRKAKVQDDDEPLIDTTVAIPKRSKKTERAQRRLAQKQQKRPHTASLLDLPAELVEHILGFLLPSDIFRLLSINRSIHDFIKINANAIARDIIHRRFWVLSRCFPLPVPLEKVDSSAYSALLSEKRDNMLRIHKKSYQHVKEIDPLRVCTCLNCILAWNDLNLVLDLAHWQDSLDKREPITMIKRGTHPDWNRKLLEANAAIVEKAMEGDLLCYAMIFQKHLHSTTRTLLRTYRGKKTVHPKRLYHITAADAAKGDDEFLERSGPPSHEFPYHRDKYYDLEAYIPNRRWLKDRAEWTYYAKGLHNADLQWIIDRFSPQDPNDNVSNGAVIDPKRHVDVK</sequence>
<feature type="domain" description="F-box" evidence="2">
    <location>
        <begin position="103"/>
        <end position="151"/>
    </location>
</feature>
<feature type="compositionally biased region" description="Basic and acidic residues" evidence="1">
    <location>
        <begin position="31"/>
        <end position="45"/>
    </location>
</feature>
<evidence type="ECO:0000256" key="1">
    <source>
        <dbReference type="SAM" id="MobiDB-lite"/>
    </source>
</evidence>
<dbReference type="EMBL" id="MU001637">
    <property type="protein sequence ID" value="KAF2482047.1"/>
    <property type="molecule type" value="Genomic_DNA"/>
</dbReference>
<dbReference type="OrthoDB" id="3642468at2759"/>
<feature type="region of interest" description="Disordered" evidence="1">
    <location>
        <begin position="22"/>
        <end position="45"/>
    </location>
</feature>